<gene>
    <name evidence="4" type="ORF">A2930_01505</name>
</gene>
<dbReference type="InterPro" id="IPR019490">
    <property type="entry name" value="Glu6P/Mann6P_isomerase_C"/>
</dbReference>
<reference evidence="4 5" key="1">
    <citation type="journal article" date="2016" name="Nat. Commun.">
        <title>Thousands of microbial genomes shed light on interconnected biogeochemical processes in an aquifer system.</title>
        <authorList>
            <person name="Anantharaman K."/>
            <person name="Brown C.T."/>
            <person name="Hug L.A."/>
            <person name="Sharon I."/>
            <person name="Castelle C.J."/>
            <person name="Probst A.J."/>
            <person name="Thomas B.C."/>
            <person name="Singh A."/>
            <person name="Wilkins M.J."/>
            <person name="Karaoz U."/>
            <person name="Brodie E.L."/>
            <person name="Williams K.H."/>
            <person name="Hubbard S.S."/>
            <person name="Banfield J.F."/>
        </authorList>
    </citation>
    <scope>NUCLEOTIDE SEQUENCE [LARGE SCALE GENOMIC DNA]</scope>
</reference>
<dbReference type="NCBIfam" id="TIGR02128">
    <property type="entry name" value="G6PI_arch"/>
    <property type="match status" value="1"/>
</dbReference>
<dbReference type="InterPro" id="IPR046348">
    <property type="entry name" value="SIS_dom_sf"/>
</dbReference>
<dbReference type="CDD" id="cd05637">
    <property type="entry name" value="SIS_PGI_PMI_2"/>
    <property type="match status" value="1"/>
</dbReference>
<evidence type="ECO:0000313" key="5">
    <source>
        <dbReference type="Proteomes" id="UP000178114"/>
    </source>
</evidence>
<dbReference type="Pfam" id="PF10432">
    <property type="entry name" value="bact-PGI_C"/>
    <property type="match status" value="1"/>
</dbReference>
<comment type="similarity">
    <text evidence="1">Belongs to the PGI/PMI family.</text>
</comment>
<dbReference type="AlphaFoldDB" id="A0A1F5WYS2"/>
<protein>
    <submittedName>
        <fullName evidence="4">Bifunctional phosphoglucose/phosphomannose isomerase</fullName>
    </submittedName>
</protein>
<evidence type="ECO:0000259" key="3">
    <source>
        <dbReference type="PROSITE" id="PS51464"/>
    </source>
</evidence>
<dbReference type="GO" id="GO:0004347">
    <property type="term" value="F:glucose-6-phosphate isomerase activity"/>
    <property type="evidence" value="ECO:0007669"/>
    <property type="project" value="InterPro"/>
</dbReference>
<dbReference type="GO" id="GO:1901135">
    <property type="term" value="P:carbohydrate derivative metabolic process"/>
    <property type="evidence" value="ECO:0007669"/>
    <property type="project" value="InterPro"/>
</dbReference>
<dbReference type="GO" id="GO:0005975">
    <property type="term" value="P:carbohydrate metabolic process"/>
    <property type="evidence" value="ECO:0007669"/>
    <property type="project" value="InterPro"/>
</dbReference>
<dbReference type="PROSITE" id="PS51464">
    <property type="entry name" value="SIS"/>
    <property type="match status" value="1"/>
</dbReference>
<evidence type="ECO:0000313" key="4">
    <source>
        <dbReference type="EMBL" id="OGF80788.1"/>
    </source>
</evidence>
<dbReference type="STRING" id="1798351.A2930_01505"/>
<dbReference type="Proteomes" id="UP000178114">
    <property type="component" value="Unassembled WGS sequence"/>
</dbReference>
<accession>A0A1F5WYS2</accession>
<evidence type="ECO:0000256" key="1">
    <source>
        <dbReference type="ARBA" id="ARBA00010523"/>
    </source>
</evidence>
<evidence type="ECO:0000256" key="2">
    <source>
        <dbReference type="ARBA" id="ARBA00023235"/>
    </source>
</evidence>
<keyword evidence="2 4" id="KW-0413">Isomerase</keyword>
<dbReference type="CDD" id="cd05017">
    <property type="entry name" value="SIS_PGI_PMI_1"/>
    <property type="match status" value="1"/>
</dbReference>
<organism evidence="4 5">
    <name type="scientific">Candidatus Giovannonibacteria bacterium RIFCSPLOWO2_01_FULL_45_34</name>
    <dbReference type="NCBI Taxonomy" id="1798351"/>
    <lineage>
        <taxon>Bacteria</taxon>
        <taxon>Candidatus Giovannoniibacteriota</taxon>
    </lineage>
</organism>
<dbReference type="Gene3D" id="3.40.50.10490">
    <property type="entry name" value="Glucose-6-phosphate isomerase like protein, domain 1"/>
    <property type="match status" value="2"/>
</dbReference>
<dbReference type="EMBL" id="MFID01000028">
    <property type="protein sequence ID" value="OGF80788.1"/>
    <property type="molecule type" value="Genomic_DNA"/>
</dbReference>
<dbReference type="SUPFAM" id="SSF53697">
    <property type="entry name" value="SIS domain"/>
    <property type="match status" value="1"/>
</dbReference>
<proteinExistence type="inferred from homology"/>
<name>A0A1F5WYS2_9BACT</name>
<comment type="caution">
    <text evidence="4">The sequence shown here is derived from an EMBL/GenBank/DDBJ whole genome shotgun (WGS) entry which is preliminary data.</text>
</comment>
<sequence>MEEAIKNFPKQFAWEPVIENGAILGQYEKFTICGMGGSALPGELLSIALTDVEIRTHRDYGLPREVKNTLIIASSYSGNTEETIDAFETALSRDLPVIAITTGGKLLELARERGVPYIVIPDTGIQPRMATGFFVTALLSLMFEGKYLKSASALAKRLDADKAREAGEVLGKKLEKKVPIIYSSYKNYAMAYNWKIKFNETAKIPAFANCFPELNHNEMTGFDVRSNNRELSEKFHFIFLKEKEESPKINKRMAVMEKILTDKKLPVEGIAVEGQDELLKIFQNLLVADWTAYFLAKHYHVNPELVPMVEEFKKQIK</sequence>
<dbReference type="GO" id="GO:0097367">
    <property type="term" value="F:carbohydrate derivative binding"/>
    <property type="evidence" value="ECO:0007669"/>
    <property type="project" value="InterPro"/>
</dbReference>
<dbReference type="InterPro" id="IPR001347">
    <property type="entry name" value="SIS_dom"/>
</dbReference>
<dbReference type="GO" id="GO:0004476">
    <property type="term" value="F:mannose-6-phosphate isomerase activity"/>
    <property type="evidence" value="ECO:0007669"/>
    <property type="project" value="InterPro"/>
</dbReference>
<feature type="domain" description="SIS" evidence="3">
    <location>
        <begin position="14"/>
        <end position="160"/>
    </location>
</feature>
<dbReference type="InterPro" id="IPR035484">
    <property type="entry name" value="SIS_PGI/PMI_1"/>
</dbReference>